<dbReference type="OrthoDB" id="9801717at2"/>
<evidence type="ECO:0000256" key="3">
    <source>
        <dbReference type="ARBA" id="ARBA00023125"/>
    </source>
</evidence>
<keyword evidence="7" id="KW-1185">Reference proteome</keyword>
<evidence type="ECO:0000256" key="1">
    <source>
        <dbReference type="ARBA" id="ARBA00008857"/>
    </source>
</evidence>
<dbReference type="InterPro" id="IPR013762">
    <property type="entry name" value="Integrase-like_cat_sf"/>
</dbReference>
<dbReference type="InterPro" id="IPR050090">
    <property type="entry name" value="Tyrosine_recombinase_XerCD"/>
</dbReference>
<dbReference type="EMBL" id="FOSF01000123">
    <property type="protein sequence ID" value="SFK58418.1"/>
    <property type="molecule type" value="Genomic_DNA"/>
</dbReference>
<proteinExistence type="inferred from homology"/>
<sequence length="328" mass="38314">MSFFSIFSGYISDFLAFRKQTKSLSCYLHDQAYLSDFDSFLVAQNWNKNFVSETIMQKWISQLKGKTSTIANKVITVRNFLVYLNTIHNENLNFLPITPKVHDDYQPFIFTDEQLKSFLEYVDSLPHYVKLKNPKTQIGYCMLLRLIIGCGLRIGETLKLRVKDVDFINAILTMRFAKNNKQRFVPMHESLNQMLKSYCIALGIINSPGSLLFWDHSKGTPLPPQKIGGYLRKLLIQFGLRTRDKKDHERGVCIHILRHYFAFKSFKQAQLAGRNFNDSVPFLSVYLGHESFKETEKYLKFTSEMYPEAIESFNDYTSQLFPEVIFYD</sequence>
<dbReference type="AlphaFoldDB" id="A0A662ZDG3"/>
<accession>A0A662ZDG3</accession>
<dbReference type="GO" id="GO:0006310">
    <property type="term" value="P:DNA recombination"/>
    <property type="evidence" value="ECO:0007669"/>
    <property type="project" value="UniProtKB-KW"/>
</dbReference>
<gene>
    <name evidence="6" type="ORF">SAMN04487865_11232</name>
</gene>
<dbReference type="RefSeq" id="WP_074841951.1">
    <property type="nucleotide sequence ID" value="NZ_CP047056.1"/>
</dbReference>
<evidence type="ECO:0000256" key="2">
    <source>
        <dbReference type="ARBA" id="ARBA00022908"/>
    </source>
</evidence>
<dbReference type="Pfam" id="PF00589">
    <property type="entry name" value="Phage_integrase"/>
    <property type="match status" value="1"/>
</dbReference>
<keyword evidence="3" id="KW-0238">DNA-binding</keyword>
<dbReference type="PANTHER" id="PTHR30349">
    <property type="entry name" value="PHAGE INTEGRASE-RELATED"/>
    <property type="match status" value="1"/>
</dbReference>
<dbReference type="PROSITE" id="PS51898">
    <property type="entry name" value="TYR_RECOMBINASE"/>
    <property type="match status" value="1"/>
</dbReference>
<name>A0A662ZDG3_9GAMM</name>
<keyword evidence="2" id="KW-0229">DNA integration</keyword>
<comment type="similarity">
    <text evidence="1">Belongs to the 'phage' integrase family.</text>
</comment>
<organism evidence="6 7">
    <name type="scientific">Succinivibrio dextrinosolvens</name>
    <dbReference type="NCBI Taxonomy" id="83771"/>
    <lineage>
        <taxon>Bacteria</taxon>
        <taxon>Pseudomonadati</taxon>
        <taxon>Pseudomonadota</taxon>
        <taxon>Gammaproteobacteria</taxon>
        <taxon>Aeromonadales</taxon>
        <taxon>Succinivibrionaceae</taxon>
        <taxon>Succinivibrio</taxon>
    </lineage>
</organism>
<protein>
    <submittedName>
        <fullName evidence="6">Site-specific recombinase XerD</fullName>
    </submittedName>
</protein>
<dbReference type="GO" id="GO:0003677">
    <property type="term" value="F:DNA binding"/>
    <property type="evidence" value="ECO:0007669"/>
    <property type="project" value="UniProtKB-KW"/>
</dbReference>
<dbReference type="PANTHER" id="PTHR30349:SF41">
    <property type="entry name" value="INTEGRASE_RECOMBINASE PROTEIN MJ0367-RELATED"/>
    <property type="match status" value="1"/>
</dbReference>
<feature type="domain" description="Tyr recombinase" evidence="5">
    <location>
        <begin position="105"/>
        <end position="311"/>
    </location>
</feature>
<dbReference type="InterPro" id="IPR002104">
    <property type="entry name" value="Integrase_catalytic"/>
</dbReference>
<dbReference type="Proteomes" id="UP000243374">
    <property type="component" value="Unassembled WGS sequence"/>
</dbReference>
<keyword evidence="4" id="KW-0233">DNA recombination</keyword>
<dbReference type="Gene3D" id="1.10.443.10">
    <property type="entry name" value="Intergrase catalytic core"/>
    <property type="match status" value="1"/>
</dbReference>
<evidence type="ECO:0000259" key="5">
    <source>
        <dbReference type="PROSITE" id="PS51898"/>
    </source>
</evidence>
<reference evidence="6 7" key="1">
    <citation type="submission" date="2016-10" db="EMBL/GenBank/DDBJ databases">
        <authorList>
            <person name="Varghese N."/>
            <person name="Submissions S."/>
        </authorList>
    </citation>
    <scope>NUCLEOTIDE SEQUENCE [LARGE SCALE GENOMIC DNA]</scope>
    <source>
        <strain evidence="6 7">22B</strain>
    </source>
</reference>
<evidence type="ECO:0000313" key="6">
    <source>
        <dbReference type="EMBL" id="SFK58418.1"/>
    </source>
</evidence>
<dbReference type="InterPro" id="IPR011010">
    <property type="entry name" value="DNA_brk_join_enz"/>
</dbReference>
<evidence type="ECO:0000256" key="4">
    <source>
        <dbReference type="ARBA" id="ARBA00023172"/>
    </source>
</evidence>
<dbReference type="SUPFAM" id="SSF56349">
    <property type="entry name" value="DNA breaking-rejoining enzymes"/>
    <property type="match status" value="1"/>
</dbReference>
<evidence type="ECO:0000313" key="7">
    <source>
        <dbReference type="Proteomes" id="UP000243374"/>
    </source>
</evidence>
<dbReference type="GO" id="GO:0015074">
    <property type="term" value="P:DNA integration"/>
    <property type="evidence" value="ECO:0007669"/>
    <property type="project" value="UniProtKB-KW"/>
</dbReference>